<proteinExistence type="predicted"/>
<dbReference type="Proteomes" id="UP000183038">
    <property type="component" value="Unassembled WGS sequence"/>
</dbReference>
<organism evidence="1 2">
    <name type="scientific">Maribacter dokdonensis</name>
    <dbReference type="NCBI Taxonomy" id="320912"/>
    <lineage>
        <taxon>Bacteria</taxon>
        <taxon>Pseudomonadati</taxon>
        <taxon>Bacteroidota</taxon>
        <taxon>Flavobacteriia</taxon>
        <taxon>Flavobacteriales</taxon>
        <taxon>Flavobacteriaceae</taxon>
        <taxon>Maribacter</taxon>
    </lineage>
</organism>
<accession>A0A1H4UXV8</accession>
<sequence>MTFIFNSEIIWFNSDYLIAFQHINLNLFCNYKFRAELRNIDF</sequence>
<dbReference type="EMBL" id="FNTB01000001">
    <property type="protein sequence ID" value="SEC73370.1"/>
    <property type="molecule type" value="Genomic_DNA"/>
</dbReference>
<name>A0A1H4UXV8_9FLAO</name>
<protein>
    <submittedName>
        <fullName evidence="1">Uncharacterized protein</fullName>
    </submittedName>
</protein>
<reference evidence="1 2" key="1">
    <citation type="submission" date="2016-10" db="EMBL/GenBank/DDBJ databases">
        <authorList>
            <person name="de Groot N.N."/>
        </authorList>
    </citation>
    <scope>NUCLEOTIDE SEQUENCE [LARGE SCALE GENOMIC DNA]</scope>
    <source>
        <strain evidence="1 2">MAR_2009_71</strain>
    </source>
</reference>
<gene>
    <name evidence="1" type="ORF">SAMN05192540_3940</name>
</gene>
<evidence type="ECO:0000313" key="2">
    <source>
        <dbReference type="Proteomes" id="UP000183038"/>
    </source>
</evidence>
<evidence type="ECO:0000313" key="1">
    <source>
        <dbReference type="EMBL" id="SEC73370.1"/>
    </source>
</evidence>
<dbReference type="AlphaFoldDB" id="A0A1H4UXV8"/>